<dbReference type="PROSITE" id="PS50893">
    <property type="entry name" value="ABC_TRANSPORTER_2"/>
    <property type="match status" value="2"/>
</dbReference>
<evidence type="ECO:0000256" key="3">
    <source>
        <dbReference type="ARBA" id="ARBA00022840"/>
    </source>
</evidence>
<keyword evidence="7" id="KW-1185">Reference proteome</keyword>
<dbReference type="GO" id="GO:0016887">
    <property type="term" value="F:ATP hydrolysis activity"/>
    <property type="evidence" value="ECO:0007669"/>
    <property type="project" value="InterPro"/>
</dbReference>
<evidence type="ECO:0000313" key="6">
    <source>
        <dbReference type="EMBL" id="GGH70926.1"/>
    </source>
</evidence>
<name>A0A917IZC8_9BACT</name>
<dbReference type="InterPro" id="IPR050611">
    <property type="entry name" value="ABCF"/>
</dbReference>
<accession>A0A917IZC8</accession>
<reference evidence="6" key="2">
    <citation type="submission" date="2020-09" db="EMBL/GenBank/DDBJ databases">
        <authorList>
            <person name="Sun Q."/>
            <person name="Zhou Y."/>
        </authorList>
    </citation>
    <scope>NUCLEOTIDE SEQUENCE</scope>
    <source>
        <strain evidence="6">CGMCC 1.15290</strain>
    </source>
</reference>
<organism evidence="6 7">
    <name type="scientific">Filimonas zeae</name>
    <dbReference type="NCBI Taxonomy" id="1737353"/>
    <lineage>
        <taxon>Bacteria</taxon>
        <taxon>Pseudomonadati</taxon>
        <taxon>Bacteroidota</taxon>
        <taxon>Chitinophagia</taxon>
        <taxon>Chitinophagales</taxon>
        <taxon>Chitinophagaceae</taxon>
        <taxon>Filimonas</taxon>
    </lineage>
</organism>
<keyword evidence="2" id="KW-0547">Nucleotide-binding</keyword>
<dbReference type="PANTHER" id="PTHR19211:SF6">
    <property type="entry name" value="BLL7188 PROTEIN"/>
    <property type="match status" value="1"/>
</dbReference>
<dbReference type="RefSeq" id="WP_188953576.1">
    <property type="nucleotide sequence ID" value="NZ_BMIB01000003.1"/>
</dbReference>
<evidence type="ECO:0000259" key="5">
    <source>
        <dbReference type="PROSITE" id="PS50893"/>
    </source>
</evidence>
<dbReference type="Gene3D" id="3.40.50.300">
    <property type="entry name" value="P-loop containing nucleotide triphosphate hydrolases"/>
    <property type="match status" value="2"/>
</dbReference>
<dbReference type="InterPro" id="IPR003593">
    <property type="entry name" value="AAA+_ATPase"/>
</dbReference>
<dbReference type="EMBL" id="BMIB01000003">
    <property type="protein sequence ID" value="GGH70926.1"/>
    <property type="molecule type" value="Genomic_DNA"/>
</dbReference>
<evidence type="ECO:0000256" key="4">
    <source>
        <dbReference type="SAM" id="Coils"/>
    </source>
</evidence>
<dbReference type="PROSITE" id="PS00211">
    <property type="entry name" value="ABC_TRANSPORTER_1"/>
    <property type="match status" value="2"/>
</dbReference>
<evidence type="ECO:0000256" key="2">
    <source>
        <dbReference type="ARBA" id="ARBA00022741"/>
    </source>
</evidence>
<dbReference type="SUPFAM" id="SSF52540">
    <property type="entry name" value="P-loop containing nucleoside triphosphate hydrolases"/>
    <property type="match status" value="2"/>
</dbReference>
<dbReference type="Proteomes" id="UP000627292">
    <property type="component" value="Unassembled WGS sequence"/>
</dbReference>
<dbReference type="GO" id="GO:0005524">
    <property type="term" value="F:ATP binding"/>
    <property type="evidence" value="ECO:0007669"/>
    <property type="project" value="UniProtKB-KW"/>
</dbReference>
<feature type="domain" description="ABC transporter" evidence="5">
    <location>
        <begin position="2"/>
        <end position="242"/>
    </location>
</feature>
<dbReference type="InterPro" id="IPR003439">
    <property type="entry name" value="ABC_transporter-like_ATP-bd"/>
</dbReference>
<dbReference type="InterPro" id="IPR027417">
    <property type="entry name" value="P-loop_NTPase"/>
</dbReference>
<keyword evidence="1" id="KW-0677">Repeat</keyword>
<keyword evidence="3 6" id="KW-0067">ATP-binding</keyword>
<proteinExistence type="predicted"/>
<dbReference type="SMART" id="SM00382">
    <property type="entry name" value="AAA"/>
    <property type="match status" value="2"/>
</dbReference>
<dbReference type="AlphaFoldDB" id="A0A917IZC8"/>
<dbReference type="FunFam" id="3.40.50.300:FF:001320">
    <property type="entry name" value="Heme ABC transporter ATP-binding protein"/>
    <property type="match status" value="1"/>
</dbReference>
<evidence type="ECO:0000256" key="1">
    <source>
        <dbReference type="ARBA" id="ARBA00022737"/>
    </source>
</evidence>
<dbReference type="PANTHER" id="PTHR19211">
    <property type="entry name" value="ATP-BINDING TRANSPORT PROTEIN-RELATED"/>
    <property type="match status" value="1"/>
</dbReference>
<evidence type="ECO:0000313" key="7">
    <source>
        <dbReference type="Proteomes" id="UP000627292"/>
    </source>
</evidence>
<dbReference type="InterPro" id="IPR017871">
    <property type="entry name" value="ABC_transporter-like_CS"/>
</dbReference>
<feature type="coiled-coil region" evidence="4">
    <location>
        <begin position="224"/>
        <end position="261"/>
    </location>
</feature>
<keyword evidence="4" id="KW-0175">Coiled coil</keyword>
<sequence>MLLLQGVTYTHPDRTLLFSGIDLVIHRYDKAAVIGNNGAGKSTLLQLMAGRLLPAAGVIKADATPYYIPQLAEWYNNQTVAEALQVHQKLHALQQILEGDVSEVHLTQLNDDWTVEERCKEALSYWGLDHVVLNQPMAALSGGQRTKVLLAGILIHEPEIVLLDEPTNHLDAHSRQLLYNYIQEARQTIVVVSHDKALLNMLPVIYELSRKGITVYGGNYDFYAAQKELEKNALQWEVKSAEKALRKAKEVEREAIERQQKLDARGKRKQEKEGLPTIAMNTFRNNAEKSTARMKDVHEEKTGALAENLQQLRKELPVADTMKLAFAYSGVHRGKLLVTAREVNMQFGGRYLWKQPLHIEIRSGERIAVKGQNGSGKTTLLRLLLGQLTPTSGTIERTEMKTVYIDQDYSLIQPGLTVYAQAQTYNDSGLQEHEIKSRLSRFLFTKEDWDKPGSALSGGERMRLLLCIMTISSRPPDIIILDEPTNNLDIQNIDILTAAMEAYEGTLIVVSHDAWFTKQINAGISLVLQ</sequence>
<dbReference type="NCBIfam" id="NF000355">
    <property type="entry name" value="ribo_prot_ABC_F"/>
    <property type="match status" value="1"/>
</dbReference>
<gene>
    <name evidence="6" type="ORF">GCM10011379_29720</name>
</gene>
<reference evidence="6" key="1">
    <citation type="journal article" date="2014" name="Int. J. Syst. Evol. Microbiol.">
        <title>Complete genome sequence of Corynebacterium casei LMG S-19264T (=DSM 44701T), isolated from a smear-ripened cheese.</title>
        <authorList>
            <consortium name="US DOE Joint Genome Institute (JGI-PGF)"/>
            <person name="Walter F."/>
            <person name="Albersmeier A."/>
            <person name="Kalinowski J."/>
            <person name="Ruckert C."/>
        </authorList>
    </citation>
    <scope>NUCLEOTIDE SEQUENCE</scope>
    <source>
        <strain evidence="6">CGMCC 1.15290</strain>
    </source>
</reference>
<dbReference type="CDD" id="cd03221">
    <property type="entry name" value="ABCF_EF-3"/>
    <property type="match status" value="1"/>
</dbReference>
<protein>
    <submittedName>
        <fullName evidence="6">ABC transporter ATP-binding protein</fullName>
    </submittedName>
</protein>
<feature type="domain" description="ABC transporter" evidence="5">
    <location>
        <begin position="338"/>
        <end position="528"/>
    </location>
</feature>
<comment type="caution">
    <text evidence="6">The sequence shown here is derived from an EMBL/GenBank/DDBJ whole genome shotgun (WGS) entry which is preliminary data.</text>
</comment>
<dbReference type="Pfam" id="PF00005">
    <property type="entry name" value="ABC_tran"/>
    <property type="match status" value="2"/>
</dbReference>